<feature type="transmembrane region" description="Helical" evidence="2">
    <location>
        <begin position="49"/>
        <end position="71"/>
    </location>
</feature>
<keyword evidence="2" id="KW-0812">Transmembrane</keyword>
<organism evidence="4 5">
    <name type="scientific">Fasciola hepatica</name>
    <name type="common">Liver fluke</name>
    <dbReference type="NCBI Taxonomy" id="6192"/>
    <lineage>
        <taxon>Eukaryota</taxon>
        <taxon>Metazoa</taxon>
        <taxon>Spiralia</taxon>
        <taxon>Lophotrochozoa</taxon>
        <taxon>Platyhelminthes</taxon>
        <taxon>Trematoda</taxon>
        <taxon>Digenea</taxon>
        <taxon>Plagiorchiida</taxon>
        <taxon>Echinostomata</taxon>
        <taxon>Echinostomatoidea</taxon>
        <taxon>Fasciolidae</taxon>
        <taxon>Fasciola</taxon>
    </lineage>
</organism>
<dbReference type="AlphaFoldDB" id="A0A4E0RCQ1"/>
<proteinExistence type="predicted"/>
<accession>A0A4E0RCQ1</accession>
<keyword evidence="2" id="KW-1133">Transmembrane helix</keyword>
<evidence type="ECO:0000313" key="4">
    <source>
        <dbReference type="EMBL" id="THD25203.1"/>
    </source>
</evidence>
<gene>
    <name evidence="4" type="ORF">D915_003759</name>
</gene>
<evidence type="ECO:0000256" key="1">
    <source>
        <dbReference type="SAM" id="MobiDB-lite"/>
    </source>
</evidence>
<feature type="chain" id="PRO_5020021070" evidence="3">
    <location>
        <begin position="26"/>
        <end position="284"/>
    </location>
</feature>
<feature type="compositionally biased region" description="Pro residues" evidence="1">
    <location>
        <begin position="223"/>
        <end position="237"/>
    </location>
</feature>
<sequence>MSRYVMIKGTLLFLFILTDFERSGADKNSPFSRSSKQNYRSQTYVRRPSVQRSNLAILFPTAAALGSLYIAQRMRPRIRPTSYHDLYDYTVCEGPKSEYVDRMGEIQTFPYFLCPDDPNQMFERYCCRDSKSGEGVCCSYDELQGLYRGISKWAILGGCIAILGILIMVALVVYCCCFAKRRQKPNAPPAQSPQTTEPVKSPIDPQVPQPIGFIPYPVGPPPPSGPQVPIYGPPTPYSFPQQPGAAWVTTPPLPGSSWQTQQVHHDIPPPPYPGTEQGSGDKAK</sequence>
<comment type="caution">
    <text evidence="4">The sequence shown here is derived from an EMBL/GenBank/DDBJ whole genome shotgun (WGS) entry which is preliminary data.</text>
</comment>
<keyword evidence="2" id="KW-0472">Membrane</keyword>
<name>A0A4E0RCQ1_FASHE</name>
<dbReference type="Proteomes" id="UP000230066">
    <property type="component" value="Unassembled WGS sequence"/>
</dbReference>
<feature type="region of interest" description="Disordered" evidence="1">
    <location>
        <begin position="223"/>
        <end position="284"/>
    </location>
</feature>
<feature type="region of interest" description="Disordered" evidence="1">
    <location>
        <begin position="185"/>
        <end position="204"/>
    </location>
</feature>
<dbReference type="EMBL" id="JXXN02001243">
    <property type="protein sequence ID" value="THD25203.1"/>
    <property type="molecule type" value="Genomic_DNA"/>
</dbReference>
<evidence type="ECO:0000313" key="5">
    <source>
        <dbReference type="Proteomes" id="UP000230066"/>
    </source>
</evidence>
<protein>
    <submittedName>
        <fullName evidence="4">Uncharacterized protein</fullName>
    </submittedName>
</protein>
<keyword evidence="5" id="KW-1185">Reference proteome</keyword>
<feature type="signal peptide" evidence="3">
    <location>
        <begin position="1"/>
        <end position="25"/>
    </location>
</feature>
<keyword evidence="3" id="KW-0732">Signal</keyword>
<reference evidence="4" key="1">
    <citation type="submission" date="2019-03" db="EMBL/GenBank/DDBJ databases">
        <title>Improved annotation for the trematode Fasciola hepatica.</title>
        <authorList>
            <person name="Choi Y.-J."/>
            <person name="Martin J."/>
            <person name="Mitreva M."/>
        </authorList>
    </citation>
    <scope>NUCLEOTIDE SEQUENCE [LARGE SCALE GENOMIC DNA]</scope>
</reference>
<evidence type="ECO:0000256" key="2">
    <source>
        <dbReference type="SAM" id="Phobius"/>
    </source>
</evidence>
<evidence type="ECO:0000256" key="3">
    <source>
        <dbReference type="SAM" id="SignalP"/>
    </source>
</evidence>
<feature type="transmembrane region" description="Helical" evidence="2">
    <location>
        <begin position="153"/>
        <end position="174"/>
    </location>
</feature>